<dbReference type="PANTHER" id="PTHR42939">
    <property type="entry name" value="ABC TRANSPORTER ATP-BINDING PROTEIN ALBC-RELATED"/>
    <property type="match status" value="1"/>
</dbReference>
<keyword evidence="3 5" id="KW-0067">ATP-binding</keyword>
<evidence type="ECO:0000259" key="4">
    <source>
        <dbReference type="PROSITE" id="PS50893"/>
    </source>
</evidence>
<dbReference type="InterPro" id="IPR003439">
    <property type="entry name" value="ABC_transporter-like_ATP-bd"/>
</dbReference>
<sequence>MQPWLEMKGLKKKIDDFQLGPIDLTVQPGTITALVGNNGAGKSTLLKTMMNLVKPEEGVIHLFGKEFDQYEDHWNQRIAYQPQSLIGCNAFNGKELMTFISKWYPKWDQNLFMHLVDLFDIPIMKRYVKLSPGVRQKLNLALSLSRDTEVMVLDEPTAQMDIPAKQMLMDVLVEWMEREDKALIIATHQVEDIRKLADYVVIMKNGKMIGQFLKEELTTQYKRYWMEQPLSFESVPGEITRKGDRLITTSRSNEAERYFLQEKLAWIESESMELEEIITVLLGDHGERKRPF</sequence>
<dbReference type="InterPro" id="IPR027417">
    <property type="entry name" value="P-loop_NTPase"/>
</dbReference>
<dbReference type="InterPro" id="IPR051782">
    <property type="entry name" value="ABC_Transporter_VariousFunc"/>
</dbReference>
<keyword evidence="6" id="KW-1185">Reference proteome</keyword>
<evidence type="ECO:0000313" key="6">
    <source>
        <dbReference type="Proteomes" id="UP000626697"/>
    </source>
</evidence>
<keyword evidence="1" id="KW-0813">Transport</keyword>
<dbReference type="Pfam" id="PF00005">
    <property type="entry name" value="ABC_tran"/>
    <property type="match status" value="1"/>
</dbReference>
<dbReference type="SUPFAM" id="SSF52540">
    <property type="entry name" value="P-loop containing nucleoside triphosphate hydrolases"/>
    <property type="match status" value="1"/>
</dbReference>
<protein>
    <submittedName>
        <fullName evidence="5">ABC-2 type transport system ATP-binding protein</fullName>
    </submittedName>
</protein>
<keyword evidence="2" id="KW-0547">Nucleotide-binding</keyword>
<name>A0ABR6CP12_9BACI</name>
<reference evidence="5 6" key="1">
    <citation type="submission" date="2020-08" db="EMBL/GenBank/DDBJ databases">
        <title>Genomic Encyclopedia of Type Strains, Phase IV (KMG-IV): sequencing the most valuable type-strain genomes for metagenomic binning, comparative biology and taxonomic classification.</title>
        <authorList>
            <person name="Goeker M."/>
        </authorList>
    </citation>
    <scope>NUCLEOTIDE SEQUENCE [LARGE SCALE GENOMIC DNA]</scope>
    <source>
        <strain evidence="5 6">DSM 105481</strain>
    </source>
</reference>
<evidence type="ECO:0000313" key="5">
    <source>
        <dbReference type="EMBL" id="MBA9026777.1"/>
    </source>
</evidence>
<dbReference type="EMBL" id="JACJHX010000005">
    <property type="protein sequence ID" value="MBA9026777.1"/>
    <property type="molecule type" value="Genomic_DNA"/>
</dbReference>
<proteinExistence type="predicted"/>
<dbReference type="RefSeq" id="WP_182502543.1">
    <property type="nucleotide sequence ID" value="NZ_JACJHX010000005.1"/>
</dbReference>
<dbReference type="Proteomes" id="UP000626697">
    <property type="component" value="Unassembled WGS sequence"/>
</dbReference>
<evidence type="ECO:0000256" key="3">
    <source>
        <dbReference type="ARBA" id="ARBA00022840"/>
    </source>
</evidence>
<gene>
    <name evidence="5" type="ORF">HNP81_002062</name>
</gene>
<accession>A0ABR6CP12</accession>
<comment type="caution">
    <text evidence="5">The sequence shown here is derived from an EMBL/GenBank/DDBJ whole genome shotgun (WGS) entry which is preliminary data.</text>
</comment>
<dbReference type="InterPro" id="IPR003593">
    <property type="entry name" value="AAA+_ATPase"/>
</dbReference>
<dbReference type="PANTHER" id="PTHR42939:SF3">
    <property type="entry name" value="ABC TRANSPORTER ATP-BINDING COMPONENT"/>
    <property type="match status" value="1"/>
</dbReference>
<evidence type="ECO:0000256" key="1">
    <source>
        <dbReference type="ARBA" id="ARBA00022448"/>
    </source>
</evidence>
<dbReference type="GO" id="GO:0005524">
    <property type="term" value="F:ATP binding"/>
    <property type="evidence" value="ECO:0007669"/>
    <property type="project" value="UniProtKB-KW"/>
</dbReference>
<evidence type="ECO:0000256" key="2">
    <source>
        <dbReference type="ARBA" id="ARBA00022741"/>
    </source>
</evidence>
<dbReference type="SMART" id="SM00382">
    <property type="entry name" value="AAA"/>
    <property type="match status" value="1"/>
</dbReference>
<dbReference type="CDD" id="cd03230">
    <property type="entry name" value="ABC_DR_subfamily_A"/>
    <property type="match status" value="1"/>
</dbReference>
<dbReference type="PROSITE" id="PS50893">
    <property type="entry name" value="ABC_TRANSPORTER_2"/>
    <property type="match status" value="1"/>
</dbReference>
<dbReference type="Gene3D" id="3.40.50.300">
    <property type="entry name" value="P-loop containing nucleotide triphosphate hydrolases"/>
    <property type="match status" value="1"/>
</dbReference>
<organism evidence="5 6">
    <name type="scientific">Peribacillus huizhouensis</name>
    <dbReference type="NCBI Taxonomy" id="1501239"/>
    <lineage>
        <taxon>Bacteria</taxon>
        <taxon>Bacillati</taxon>
        <taxon>Bacillota</taxon>
        <taxon>Bacilli</taxon>
        <taxon>Bacillales</taxon>
        <taxon>Bacillaceae</taxon>
        <taxon>Peribacillus</taxon>
    </lineage>
</organism>
<feature type="domain" description="ABC transporter" evidence="4">
    <location>
        <begin position="5"/>
        <end position="230"/>
    </location>
</feature>